<reference evidence="2" key="1">
    <citation type="submission" date="2022-03" db="EMBL/GenBank/DDBJ databases">
        <authorList>
            <person name="Martin H S."/>
        </authorList>
    </citation>
    <scope>NUCLEOTIDE SEQUENCE</scope>
</reference>
<accession>A0ABN8INE3</accession>
<name>A0ABN8INE3_9NEOP</name>
<feature type="non-terminal residue" evidence="2">
    <location>
        <position position="1"/>
    </location>
</feature>
<keyword evidence="3" id="KW-1185">Reference proteome</keyword>
<proteinExistence type="predicted"/>
<dbReference type="EMBL" id="OW152835">
    <property type="protein sequence ID" value="CAH2056539.1"/>
    <property type="molecule type" value="Genomic_DNA"/>
</dbReference>
<dbReference type="Proteomes" id="UP000837857">
    <property type="component" value="Chromosome 23"/>
</dbReference>
<sequence length="287" mass="32335">MEVIGNNFVAMVENLQGTGLAVTLVNNPRTGLSLDRRTLPLSMSPNFQKTHVVSTVQTEKEKTPTINSGIQSCDDRFVSSYQVAHCKFTPTSPPLAPTEYPRLLSTTTDKKTVRLTHDAHTFVESLRKYPQNFTQLTRSSELIEKVLSASLSKRMIKERAKRAHSALRSRLTKCMNGNANKVIQTYTRSKKEKKITGSDAIHNAKTNTGKPNLSPTPVDEGLRDVSPRVQRMGRVAEVRYLNDVRKCIRDAFRHVCDNDANSRRSISFVPRIRKSNSSTEIFKQRGF</sequence>
<evidence type="ECO:0000313" key="3">
    <source>
        <dbReference type="Proteomes" id="UP000837857"/>
    </source>
</evidence>
<organism evidence="2 3">
    <name type="scientific">Iphiclides podalirius</name>
    <name type="common">scarce swallowtail</name>
    <dbReference type="NCBI Taxonomy" id="110791"/>
    <lineage>
        <taxon>Eukaryota</taxon>
        <taxon>Metazoa</taxon>
        <taxon>Ecdysozoa</taxon>
        <taxon>Arthropoda</taxon>
        <taxon>Hexapoda</taxon>
        <taxon>Insecta</taxon>
        <taxon>Pterygota</taxon>
        <taxon>Neoptera</taxon>
        <taxon>Endopterygota</taxon>
        <taxon>Lepidoptera</taxon>
        <taxon>Glossata</taxon>
        <taxon>Ditrysia</taxon>
        <taxon>Papilionoidea</taxon>
        <taxon>Papilionidae</taxon>
        <taxon>Papilioninae</taxon>
        <taxon>Iphiclides</taxon>
    </lineage>
</organism>
<protein>
    <submittedName>
        <fullName evidence="2">Uncharacterized protein</fullName>
    </submittedName>
</protein>
<feature type="region of interest" description="Disordered" evidence="1">
    <location>
        <begin position="202"/>
        <end position="223"/>
    </location>
</feature>
<feature type="compositionally biased region" description="Polar residues" evidence="1">
    <location>
        <begin position="204"/>
        <end position="215"/>
    </location>
</feature>
<evidence type="ECO:0000256" key="1">
    <source>
        <dbReference type="SAM" id="MobiDB-lite"/>
    </source>
</evidence>
<gene>
    <name evidence="2" type="ORF">IPOD504_LOCUS9741</name>
</gene>
<evidence type="ECO:0000313" key="2">
    <source>
        <dbReference type="EMBL" id="CAH2056539.1"/>
    </source>
</evidence>